<dbReference type="InterPro" id="IPR008807">
    <property type="entry name" value="ROS_MUCR"/>
</dbReference>
<protein>
    <submittedName>
        <fullName evidence="2">MucR family transcriptional regulator</fullName>
    </submittedName>
</protein>
<dbReference type="AlphaFoldDB" id="A0A7V4G6T5"/>
<dbReference type="GO" id="GO:0006355">
    <property type="term" value="P:regulation of DNA-templated transcription"/>
    <property type="evidence" value="ECO:0007669"/>
    <property type="project" value="InterPro"/>
</dbReference>
<gene>
    <name evidence="2" type="ORF">ENT08_02000</name>
</gene>
<dbReference type="InterPro" id="IPR041920">
    <property type="entry name" value="ROS/MUCR_sf"/>
</dbReference>
<proteinExistence type="inferred from homology"/>
<comment type="similarity">
    <text evidence="1">Belongs to the ros/MucR family.</text>
</comment>
<reference evidence="2" key="1">
    <citation type="journal article" date="2020" name="mSystems">
        <title>Genome- and Community-Level Interaction Insights into Carbon Utilization and Element Cycling Functions of Hydrothermarchaeota in Hydrothermal Sediment.</title>
        <authorList>
            <person name="Zhou Z."/>
            <person name="Liu Y."/>
            <person name="Xu W."/>
            <person name="Pan J."/>
            <person name="Luo Z.H."/>
            <person name="Li M."/>
        </authorList>
    </citation>
    <scope>NUCLEOTIDE SEQUENCE [LARGE SCALE GENOMIC DNA]</scope>
    <source>
        <strain evidence="2">SpSt-548</strain>
    </source>
</reference>
<comment type="caution">
    <text evidence="2">The sequence shown here is derived from an EMBL/GenBank/DDBJ whole genome shotgun (WGS) entry which is preliminary data.</text>
</comment>
<name>A0A7V4G6T5_9BACT</name>
<dbReference type="EMBL" id="DSXI01000113">
    <property type="protein sequence ID" value="HGS04504.1"/>
    <property type="molecule type" value="Genomic_DNA"/>
</dbReference>
<dbReference type="Gene3D" id="1.10.10.1550">
    <property type="entry name" value="ROS/MUCR transcriptional regulator protein"/>
    <property type="match status" value="1"/>
</dbReference>
<evidence type="ECO:0000313" key="2">
    <source>
        <dbReference type="EMBL" id="HGS04504.1"/>
    </source>
</evidence>
<dbReference type="GO" id="GO:0003677">
    <property type="term" value="F:DNA binding"/>
    <property type="evidence" value="ECO:0007669"/>
    <property type="project" value="InterPro"/>
</dbReference>
<dbReference type="Pfam" id="PF05443">
    <property type="entry name" value="ROS_MUCR"/>
    <property type="match status" value="1"/>
</dbReference>
<sequence length="142" mass="16058">MTSEILKLTAQIVTSHASMSELTPKELLDEIKEVYTLLTSLEGGVVLPEEVEAAAPVEEEMVKKPPIPLGDIVQDKFVVCLECGQRLRTLKAHLRKAHQLSPKDYYRRYGLDPKKFPLVCREYSEQRRKLAKEKGLGVKKPA</sequence>
<organism evidence="2">
    <name type="scientific">Desulfobacca acetoxidans</name>
    <dbReference type="NCBI Taxonomy" id="60893"/>
    <lineage>
        <taxon>Bacteria</taxon>
        <taxon>Pseudomonadati</taxon>
        <taxon>Thermodesulfobacteriota</taxon>
        <taxon>Desulfobaccia</taxon>
        <taxon>Desulfobaccales</taxon>
        <taxon>Desulfobaccaceae</taxon>
        <taxon>Desulfobacca</taxon>
    </lineage>
</organism>
<dbReference type="GO" id="GO:0008270">
    <property type="term" value="F:zinc ion binding"/>
    <property type="evidence" value="ECO:0007669"/>
    <property type="project" value="InterPro"/>
</dbReference>
<accession>A0A7V4G6T5</accession>
<evidence type="ECO:0000256" key="1">
    <source>
        <dbReference type="ARBA" id="ARBA00007031"/>
    </source>
</evidence>